<dbReference type="InterPro" id="IPR039135">
    <property type="entry name" value="NAT9-like"/>
</dbReference>
<dbReference type="AlphaFoldDB" id="A0A4S4KXI9"/>
<feature type="region of interest" description="Disordered" evidence="3">
    <location>
        <begin position="1"/>
        <end position="27"/>
    </location>
</feature>
<dbReference type="Gene3D" id="3.40.630.30">
    <property type="match status" value="1"/>
</dbReference>
<name>A0A4S4KXI9_9AGAM</name>
<keyword evidence="5" id="KW-1185">Reference proteome</keyword>
<protein>
    <recommendedName>
        <fullName evidence="6">N-acetyltransferase domain-containing protein</fullName>
    </recommendedName>
</protein>
<reference evidence="4 5" key="1">
    <citation type="submission" date="2019-02" db="EMBL/GenBank/DDBJ databases">
        <title>Genome sequencing of the rare red list fungi Bondarzewia mesenterica.</title>
        <authorList>
            <person name="Buettner E."/>
            <person name="Kellner H."/>
        </authorList>
    </citation>
    <scope>NUCLEOTIDE SEQUENCE [LARGE SCALE GENOMIC DNA]</scope>
    <source>
        <strain evidence="4 5">DSM 108281</strain>
    </source>
</reference>
<evidence type="ECO:0000256" key="2">
    <source>
        <dbReference type="ARBA" id="ARBA00023315"/>
    </source>
</evidence>
<dbReference type="InterPro" id="IPR016181">
    <property type="entry name" value="Acyl_CoA_acyltransferase"/>
</dbReference>
<dbReference type="OrthoDB" id="5043642at2759"/>
<dbReference type="GO" id="GO:0008080">
    <property type="term" value="F:N-acetyltransferase activity"/>
    <property type="evidence" value="ECO:0007669"/>
    <property type="project" value="InterPro"/>
</dbReference>
<dbReference type="PANTHER" id="PTHR13256">
    <property type="entry name" value="N-ACETYLTRANSFERASE 9"/>
    <property type="match status" value="1"/>
</dbReference>
<gene>
    <name evidence="4" type="ORF">EW146_g10391</name>
</gene>
<evidence type="ECO:0000313" key="5">
    <source>
        <dbReference type="Proteomes" id="UP000310158"/>
    </source>
</evidence>
<dbReference type="SUPFAM" id="SSF55729">
    <property type="entry name" value="Acyl-CoA N-acyltransferases (Nat)"/>
    <property type="match status" value="1"/>
</dbReference>
<proteinExistence type="predicted"/>
<feature type="non-terminal residue" evidence="4">
    <location>
        <position position="1"/>
    </location>
</feature>
<evidence type="ECO:0000313" key="4">
    <source>
        <dbReference type="EMBL" id="THH03579.1"/>
    </source>
</evidence>
<dbReference type="EMBL" id="SGPL01001310">
    <property type="protein sequence ID" value="THH03579.1"/>
    <property type="molecule type" value="Genomic_DNA"/>
</dbReference>
<evidence type="ECO:0000256" key="3">
    <source>
        <dbReference type="SAM" id="MobiDB-lite"/>
    </source>
</evidence>
<comment type="caution">
    <text evidence="4">The sequence shown here is derived from an EMBL/GenBank/DDBJ whole genome shotgun (WGS) entry which is preliminary data.</text>
</comment>
<keyword evidence="2" id="KW-0012">Acyltransferase</keyword>
<sequence>HDRRCASRFPHTHLDAISPPSPHPPDPAYRRQRIAHTALSLLLAYVTSPDAPSPLPVRKNSLVVKIGQDNTPSIRLFEGLGFTIVKTVDVFEEVEMRLAGQAAEWVAGTVRALEHGQVDDRPSAGEPDACGS</sequence>
<accession>A0A4S4KXI9</accession>
<organism evidence="4 5">
    <name type="scientific">Bondarzewia mesenterica</name>
    <dbReference type="NCBI Taxonomy" id="1095465"/>
    <lineage>
        <taxon>Eukaryota</taxon>
        <taxon>Fungi</taxon>
        <taxon>Dikarya</taxon>
        <taxon>Basidiomycota</taxon>
        <taxon>Agaricomycotina</taxon>
        <taxon>Agaricomycetes</taxon>
        <taxon>Russulales</taxon>
        <taxon>Bondarzewiaceae</taxon>
        <taxon>Bondarzewia</taxon>
    </lineage>
</organism>
<evidence type="ECO:0008006" key="6">
    <source>
        <dbReference type="Google" id="ProtNLM"/>
    </source>
</evidence>
<keyword evidence="1" id="KW-0808">Transferase</keyword>
<dbReference type="PANTHER" id="PTHR13256:SF16">
    <property type="entry name" value="ALPHA_BETA-TUBULIN-N-ACETYLTRANSFERASE 9"/>
    <property type="match status" value="1"/>
</dbReference>
<evidence type="ECO:0000256" key="1">
    <source>
        <dbReference type="ARBA" id="ARBA00022679"/>
    </source>
</evidence>
<dbReference type="Proteomes" id="UP000310158">
    <property type="component" value="Unassembled WGS sequence"/>
</dbReference>